<sequence length="180" mass="20272">MPYNHPFTKDSADVVLRSSDGSDFRVHKLVLSEASCVFEGMFSLPQSSDTSDRQTPGAVVVVPESSRTLDLLLRHCYPMSRPTLTDLQEVITLLESMKKYAMDDTAEEVRNVLLQDRFSRTIEDAFAVYAAIWRLEIKQSLGISARATFRFRLPTFASPILQSMSPASIFALLEFRGRCV</sequence>
<dbReference type="AlphaFoldDB" id="S8EEQ3"/>
<organism evidence="2 3">
    <name type="scientific">Fomitopsis schrenkii</name>
    <name type="common">Brown rot fungus</name>
    <dbReference type="NCBI Taxonomy" id="2126942"/>
    <lineage>
        <taxon>Eukaryota</taxon>
        <taxon>Fungi</taxon>
        <taxon>Dikarya</taxon>
        <taxon>Basidiomycota</taxon>
        <taxon>Agaricomycotina</taxon>
        <taxon>Agaricomycetes</taxon>
        <taxon>Polyporales</taxon>
        <taxon>Fomitopsis</taxon>
    </lineage>
</organism>
<evidence type="ECO:0000259" key="1">
    <source>
        <dbReference type="PROSITE" id="PS50097"/>
    </source>
</evidence>
<dbReference type="Proteomes" id="UP000015241">
    <property type="component" value="Unassembled WGS sequence"/>
</dbReference>
<evidence type="ECO:0000313" key="2">
    <source>
        <dbReference type="EMBL" id="EPT03023.1"/>
    </source>
</evidence>
<dbReference type="EMBL" id="KE504132">
    <property type="protein sequence ID" value="EPT03023.1"/>
    <property type="molecule type" value="Genomic_DNA"/>
</dbReference>
<dbReference type="InterPro" id="IPR011333">
    <property type="entry name" value="SKP1/BTB/POZ_sf"/>
</dbReference>
<accession>S8EEQ3</accession>
<reference evidence="2 3" key="1">
    <citation type="journal article" date="2012" name="Science">
        <title>The Paleozoic origin of enzymatic lignin decomposition reconstructed from 31 fungal genomes.</title>
        <authorList>
            <person name="Floudas D."/>
            <person name="Binder M."/>
            <person name="Riley R."/>
            <person name="Barry K."/>
            <person name="Blanchette R.A."/>
            <person name="Henrissat B."/>
            <person name="Martinez A.T."/>
            <person name="Otillar R."/>
            <person name="Spatafora J.W."/>
            <person name="Yadav J.S."/>
            <person name="Aerts A."/>
            <person name="Benoit I."/>
            <person name="Boyd A."/>
            <person name="Carlson A."/>
            <person name="Copeland A."/>
            <person name="Coutinho P.M."/>
            <person name="de Vries R.P."/>
            <person name="Ferreira P."/>
            <person name="Findley K."/>
            <person name="Foster B."/>
            <person name="Gaskell J."/>
            <person name="Glotzer D."/>
            <person name="Gorecki P."/>
            <person name="Heitman J."/>
            <person name="Hesse C."/>
            <person name="Hori C."/>
            <person name="Igarashi K."/>
            <person name="Jurgens J.A."/>
            <person name="Kallen N."/>
            <person name="Kersten P."/>
            <person name="Kohler A."/>
            <person name="Kuees U."/>
            <person name="Kumar T.K.A."/>
            <person name="Kuo A."/>
            <person name="LaButti K."/>
            <person name="Larrondo L.F."/>
            <person name="Lindquist E."/>
            <person name="Ling A."/>
            <person name="Lombard V."/>
            <person name="Lucas S."/>
            <person name="Lundell T."/>
            <person name="Martin R."/>
            <person name="McLaughlin D.J."/>
            <person name="Morgenstern I."/>
            <person name="Morin E."/>
            <person name="Murat C."/>
            <person name="Nagy L.G."/>
            <person name="Nolan M."/>
            <person name="Ohm R.A."/>
            <person name="Patyshakuliyeva A."/>
            <person name="Rokas A."/>
            <person name="Ruiz-Duenas F.J."/>
            <person name="Sabat G."/>
            <person name="Salamov A."/>
            <person name="Samejima M."/>
            <person name="Schmutz J."/>
            <person name="Slot J.C."/>
            <person name="St John F."/>
            <person name="Stenlid J."/>
            <person name="Sun H."/>
            <person name="Sun S."/>
            <person name="Syed K."/>
            <person name="Tsang A."/>
            <person name="Wiebenga A."/>
            <person name="Young D."/>
            <person name="Pisabarro A."/>
            <person name="Eastwood D.C."/>
            <person name="Martin F."/>
            <person name="Cullen D."/>
            <person name="Grigoriev I.V."/>
            <person name="Hibbett D.S."/>
        </authorList>
    </citation>
    <scope>NUCLEOTIDE SEQUENCE</scope>
    <source>
        <strain evidence="3">FP-58527</strain>
    </source>
</reference>
<keyword evidence="3" id="KW-1185">Reference proteome</keyword>
<dbReference type="STRING" id="743788.S8EEQ3"/>
<feature type="domain" description="BTB" evidence="1">
    <location>
        <begin position="12"/>
        <end position="77"/>
    </location>
</feature>
<dbReference type="HOGENOM" id="CLU_052397_3_0_1"/>
<dbReference type="PROSITE" id="PS50097">
    <property type="entry name" value="BTB"/>
    <property type="match status" value="1"/>
</dbReference>
<dbReference type="Pfam" id="PF00651">
    <property type="entry name" value="BTB"/>
    <property type="match status" value="1"/>
</dbReference>
<dbReference type="Gene3D" id="3.30.710.10">
    <property type="entry name" value="Potassium Channel Kv1.1, Chain A"/>
    <property type="match status" value="1"/>
</dbReference>
<dbReference type="OrthoDB" id="3164835at2759"/>
<dbReference type="InterPro" id="IPR000210">
    <property type="entry name" value="BTB/POZ_dom"/>
</dbReference>
<protein>
    <recommendedName>
        <fullName evidence="1">BTB domain-containing protein</fullName>
    </recommendedName>
</protein>
<feature type="non-terminal residue" evidence="2">
    <location>
        <position position="180"/>
    </location>
</feature>
<name>S8EEQ3_FOMSC</name>
<gene>
    <name evidence="2" type="ORF">FOMPIDRAFT_18074</name>
</gene>
<dbReference type="CDD" id="cd18186">
    <property type="entry name" value="BTB_POZ_ZBTB_KLHL-like"/>
    <property type="match status" value="1"/>
</dbReference>
<dbReference type="SUPFAM" id="SSF54695">
    <property type="entry name" value="POZ domain"/>
    <property type="match status" value="1"/>
</dbReference>
<dbReference type="InParanoid" id="S8EEQ3"/>
<dbReference type="SMART" id="SM00225">
    <property type="entry name" value="BTB"/>
    <property type="match status" value="1"/>
</dbReference>
<evidence type="ECO:0000313" key="3">
    <source>
        <dbReference type="Proteomes" id="UP000015241"/>
    </source>
</evidence>
<proteinExistence type="predicted"/>